<gene>
    <name evidence="1" type="ORF">O99_00936</name>
</gene>
<reference evidence="1 2" key="1">
    <citation type="submission" date="2012-04" db="EMBL/GenBank/DDBJ databases">
        <title>The Genome Sequence of Bartonella rochalimae BMGH.</title>
        <authorList>
            <consortium name="The Broad Institute Genome Sequencing Platform"/>
            <consortium name="The Broad Institute Genome Sequencing Center for Infectious Disease"/>
            <person name="Feldgarden M."/>
            <person name="Kirby J."/>
            <person name="Kosoy M."/>
            <person name="Birtles R."/>
            <person name="Probert W.S."/>
            <person name="Chiaraviglio L."/>
            <person name="Walker B."/>
            <person name="Young S.K."/>
            <person name="Zeng Q."/>
            <person name="Gargeya S."/>
            <person name="Fitzgerald M."/>
            <person name="Haas B."/>
            <person name="Abouelleil A."/>
            <person name="Alvarado L."/>
            <person name="Arachchi H.M."/>
            <person name="Berlin A.M."/>
            <person name="Chapman S.B."/>
            <person name="Goldberg J."/>
            <person name="Griggs A."/>
            <person name="Gujja S."/>
            <person name="Hansen M."/>
            <person name="Howarth C."/>
            <person name="Imamovic A."/>
            <person name="Larimer J."/>
            <person name="McCowen C."/>
            <person name="Montmayeur A."/>
            <person name="Murphy C."/>
            <person name="Neiman D."/>
            <person name="Pearson M."/>
            <person name="Priest M."/>
            <person name="Roberts A."/>
            <person name="Saif S."/>
            <person name="Shea T."/>
            <person name="Sisk P."/>
            <person name="Sykes S."/>
            <person name="Wortman J."/>
            <person name="Nusbaum C."/>
            <person name="Birren B."/>
        </authorList>
    </citation>
    <scope>NUCLEOTIDE SEQUENCE [LARGE SCALE GENOMIC DNA]</scope>
    <source>
        <strain evidence="1 2">ATCC BAA-1498</strain>
    </source>
</reference>
<evidence type="ECO:0000313" key="1">
    <source>
        <dbReference type="EMBL" id="KEC54438.1"/>
    </source>
</evidence>
<name>A0A067WC98_9HYPH</name>
<keyword evidence="2" id="KW-1185">Reference proteome</keyword>
<protein>
    <submittedName>
        <fullName evidence="1">Uncharacterized protein</fullName>
    </submittedName>
</protein>
<proteinExistence type="predicted"/>
<sequence>MILKNKGVSIFGKMDFKRRHILLNPQQMCVYLRFCVVFRQ</sequence>
<accession>A0A067WC98</accession>
<dbReference type="AlphaFoldDB" id="A0A067WC98"/>
<dbReference type="EMBL" id="AHPK01000016">
    <property type="protein sequence ID" value="KEC54438.1"/>
    <property type="molecule type" value="Genomic_DNA"/>
</dbReference>
<organism evidence="1 2">
    <name type="scientific">Bartonella rochalimae ATCC BAA-1498</name>
    <dbReference type="NCBI Taxonomy" id="685782"/>
    <lineage>
        <taxon>Bacteria</taxon>
        <taxon>Pseudomonadati</taxon>
        <taxon>Pseudomonadota</taxon>
        <taxon>Alphaproteobacteria</taxon>
        <taxon>Hyphomicrobiales</taxon>
        <taxon>Bartonellaceae</taxon>
        <taxon>Bartonella</taxon>
    </lineage>
</organism>
<evidence type="ECO:0000313" key="2">
    <source>
        <dbReference type="Proteomes" id="UP000027336"/>
    </source>
</evidence>
<dbReference type="HOGENOM" id="CLU_3285515_0_0_5"/>
<comment type="caution">
    <text evidence="1">The sequence shown here is derived from an EMBL/GenBank/DDBJ whole genome shotgun (WGS) entry which is preliminary data.</text>
</comment>
<dbReference type="Proteomes" id="UP000027336">
    <property type="component" value="Unassembled WGS sequence"/>
</dbReference>